<dbReference type="Gene3D" id="2.40.50.100">
    <property type="match status" value="1"/>
</dbReference>
<dbReference type="Pfam" id="PF25963">
    <property type="entry name" value="Beta-barrel_AAEA"/>
    <property type="match status" value="1"/>
</dbReference>
<dbReference type="InterPro" id="IPR050739">
    <property type="entry name" value="MFP"/>
</dbReference>
<feature type="coiled-coil region" evidence="1">
    <location>
        <begin position="177"/>
        <end position="204"/>
    </location>
</feature>
<feature type="coiled-coil region" evidence="1">
    <location>
        <begin position="90"/>
        <end position="138"/>
    </location>
</feature>
<comment type="caution">
    <text evidence="4">The sequence shown here is derived from an EMBL/GenBank/DDBJ whole genome shotgun (WGS) entry which is preliminary data.</text>
</comment>
<dbReference type="AlphaFoldDB" id="A0A4Q0SJI1"/>
<dbReference type="PANTHER" id="PTHR30386:SF24">
    <property type="entry name" value="MULTIDRUG RESISTANCE EFFLUX PUMP"/>
    <property type="match status" value="1"/>
</dbReference>
<keyword evidence="1" id="KW-0175">Coiled coil</keyword>
<proteinExistence type="predicted"/>
<evidence type="ECO:0000313" key="5">
    <source>
        <dbReference type="Proteomes" id="UP000289546"/>
    </source>
</evidence>
<feature type="domain" description="Multidrug resistance protein MdtA-like barrel-sandwich hybrid" evidence="2">
    <location>
        <begin position="50"/>
        <end position="242"/>
    </location>
</feature>
<keyword evidence="5" id="KW-1185">Reference proteome</keyword>
<dbReference type="Pfam" id="PF25917">
    <property type="entry name" value="BSH_RND"/>
    <property type="match status" value="1"/>
</dbReference>
<sequence length="357" mass="38771">MGRFRHLGKRAILVAAVALMAAGAAWYGRYWLTEGRFIQSTDDAYVGGEVTTIAPKVSGLVQTVAVTDNQQVRAGDLLIKLDDRDYRAQLDRAEASVDAQNAALANLEANLRLQHAAIEEARAEISATVAEVERAKYDADRYRVLSDGQNASLQRYQQADADYKKAVAADQKAHAALEAAERKLDVIETQKQQARALLDQAVAERNLAQINLGYTEIRSPIDGIIGNRGARVGSYAPTGARLLSIVPNHDLWIDANFKENQLARIREGQPVKIAADLLPGAALRGRVVSVAPATGAQFSVIPAENATGNFTKIVQRVPVRIAIDERGEATNLRPGLSVVVRVDERPQPGSSLQEIRQ</sequence>
<dbReference type="GO" id="GO:0055085">
    <property type="term" value="P:transmembrane transport"/>
    <property type="evidence" value="ECO:0007669"/>
    <property type="project" value="InterPro"/>
</dbReference>
<organism evidence="4 5">
    <name type="scientific">Bradyrhizobium nanningense</name>
    <dbReference type="NCBI Taxonomy" id="1325118"/>
    <lineage>
        <taxon>Bacteria</taxon>
        <taxon>Pseudomonadati</taxon>
        <taxon>Pseudomonadota</taxon>
        <taxon>Alphaproteobacteria</taxon>
        <taxon>Hyphomicrobiales</taxon>
        <taxon>Nitrobacteraceae</taxon>
        <taxon>Bradyrhizobium</taxon>
    </lineage>
</organism>
<dbReference type="InterPro" id="IPR058634">
    <property type="entry name" value="AaeA-lik-b-barrel"/>
</dbReference>
<dbReference type="Gene3D" id="2.40.30.170">
    <property type="match status" value="1"/>
</dbReference>
<dbReference type="InterPro" id="IPR058625">
    <property type="entry name" value="MdtA-like_BSH"/>
</dbReference>
<dbReference type="PANTHER" id="PTHR30386">
    <property type="entry name" value="MEMBRANE FUSION SUBUNIT OF EMRAB-TOLC MULTIDRUG EFFLUX PUMP"/>
    <property type="match status" value="1"/>
</dbReference>
<dbReference type="EMBL" id="LBJQ01000005">
    <property type="protein sequence ID" value="RXH38459.1"/>
    <property type="molecule type" value="Genomic_DNA"/>
</dbReference>
<gene>
    <name evidence="4" type="ORF">XH99_01185</name>
</gene>
<accession>A0A4Q0SJI1</accession>
<protein>
    <submittedName>
        <fullName evidence="4">Hemolysin D</fullName>
    </submittedName>
</protein>
<dbReference type="Gene3D" id="1.10.287.470">
    <property type="entry name" value="Helix hairpin bin"/>
    <property type="match status" value="2"/>
</dbReference>
<evidence type="ECO:0000256" key="1">
    <source>
        <dbReference type="SAM" id="Coils"/>
    </source>
</evidence>
<evidence type="ECO:0000313" key="4">
    <source>
        <dbReference type="EMBL" id="RXH38459.1"/>
    </source>
</evidence>
<evidence type="ECO:0000259" key="2">
    <source>
        <dbReference type="Pfam" id="PF25917"/>
    </source>
</evidence>
<dbReference type="SUPFAM" id="SSF111369">
    <property type="entry name" value="HlyD-like secretion proteins"/>
    <property type="match status" value="2"/>
</dbReference>
<evidence type="ECO:0000259" key="3">
    <source>
        <dbReference type="Pfam" id="PF25963"/>
    </source>
</evidence>
<dbReference type="Proteomes" id="UP000289546">
    <property type="component" value="Unassembled WGS sequence"/>
</dbReference>
<feature type="domain" description="p-hydroxybenzoic acid efflux pump subunit AaeA-like beta-barrel" evidence="3">
    <location>
        <begin position="252"/>
        <end position="342"/>
    </location>
</feature>
<name>A0A4Q0SJI1_9BRAD</name>
<reference evidence="4 5" key="1">
    <citation type="submission" date="2015-04" db="EMBL/GenBank/DDBJ databases">
        <title>Comparative genomics of rhizobia nodulating Arachis hypogaea in China.</title>
        <authorList>
            <person name="Li Y."/>
        </authorList>
    </citation>
    <scope>NUCLEOTIDE SEQUENCE [LARGE SCALE GENOMIC DNA]</scope>
    <source>
        <strain evidence="4 5">CCBAU 51757</strain>
    </source>
</reference>